<evidence type="ECO:0000313" key="2">
    <source>
        <dbReference type="EMBL" id="RDY21032.1"/>
    </source>
</evidence>
<gene>
    <name evidence="2" type="ORF">BBG48_007070</name>
    <name evidence="3" type="ORF">FL857_06840</name>
</gene>
<dbReference type="EMBL" id="VJXW01000009">
    <property type="protein sequence ID" value="TRW25519.1"/>
    <property type="molecule type" value="Genomic_DNA"/>
</dbReference>
<dbReference type="GO" id="GO:0016020">
    <property type="term" value="C:membrane"/>
    <property type="evidence" value="ECO:0007669"/>
    <property type="project" value="GOC"/>
</dbReference>
<dbReference type="PANTHER" id="PTHR32385">
    <property type="entry name" value="MANNOSYL PHOSPHORYLINOSITOL CERAMIDE SYNTHASE"/>
    <property type="match status" value="1"/>
</dbReference>
<evidence type="ECO:0000313" key="4">
    <source>
        <dbReference type="Proteomes" id="UP000093352"/>
    </source>
</evidence>
<dbReference type="PANTHER" id="PTHR32385:SF15">
    <property type="entry name" value="INOSITOL PHOSPHOCERAMIDE MANNOSYLTRANSFERASE 1"/>
    <property type="match status" value="1"/>
</dbReference>
<dbReference type="InterPro" id="IPR007577">
    <property type="entry name" value="GlycoTrfase_DXD_sugar-bd_CS"/>
</dbReference>
<dbReference type="GO" id="GO:0051999">
    <property type="term" value="P:mannosyl-inositol phosphorylceramide biosynthetic process"/>
    <property type="evidence" value="ECO:0007669"/>
    <property type="project" value="TreeGrafter"/>
</dbReference>
<proteinExistence type="predicted"/>
<dbReference type="Gene3D" id="3.90.550.20">
    <property type="match status" value="1"/>
</dbReference>
<evidence type="ECO:0008006" key="6">
    <source>
        <dbReference type="Google" id="ProtNLM"/>
    </source>
</evidence>
<protein>
    <recommendedName>
        <fullName evidence="6">Glycosyl transferase</fullName>
    </recommendedName>
</protein>
<comment type="caution">
    <text evidence="2">The sequence shown here is derived from an EMBL/GenBank/DDBJ whole genome shotgun (WGS) entry which is preliminary data.</text>
</comment>
<name>A0A371IKL2_9FIRM</name>
<dbReference type="RefSeq" id="WP_094754410.1">
    <property type="nucleotide sequence ID" value="NZ_MBEW02000014.1"/>
</dbReference>
<sequence length="372" mass="43205">MNLKCCTFKEMADNIKKSNCKIVMFGVGSIGKTVAPEILNIYGISQYFDKFIDNDATKWGEMVFINGKEYEINSPKYLCKCEENTTVFINISRFADALEQLEKMKCTQNMSVYIIPMMCIHNWCSDTSKGVPIITDSPLIPKVIHYMWLGGKPIPENLAKCIKSWEKYCPDYEIIQWNENNYDISKHKYMKQAYDKKAFGFVPDYARLDILYEYGGFYMDTDVVLKMSLDAMRYQEAFVGVEKWQVVNFGGCSGAVKGHKMIKRVLDIRQDVYFLDESGRENRNPSGFYDTKAILDSGYIIDGTTQCIDGMNIYAYDYFHPYDYMSGILNETKNTRSIHYFNGGWLDARMKSQNDITRQNYMKLYKKALTIY</sequence>
<evidence type="ECO:0000313" key="5">
    <source>
        <dbReference type="Proteomes" id="UP000319424"/>
    </source>
</evidence>
<dbReference type="OrthoDB" id="9802987at2"/>
<dbReference type="Proteomes" id="UP000093352">
    <property type="component" value="Unassembled WGS sequence"/>
</dbReference>
<evidence type="ECO:0000313" key="3">
    <source>
        <dbReference type="EMBL" id="TRW25519.1"/>
    </source>
</evidence>
<evidence type="ECO:0000256" key="1">
    <source>
        <dbReference type="ARBA" id="ARBA00022679"/>
    </source>
</evidence>
<reference evidence="2 4" key="1">
    <citation type="journal article" date="2016" name="Genome Announc.">
        <title>Draft Genome Sequence of Criibacterium bergeronii gen. nov., sp. nov., Strain CCRI-22567T, Isolated from a Vaginal Sample from a Woman with Bacterial Vaginosis.</title>
        <authorList>
            <person name="Maheux A.F."/>
            <person name="Berube E."/>
            <person name="Boudreau D.K."/>
            <person name="Raymond F."/>
            <person name="Corbeil J."/>
            <person name="Roy P.H."/>
            <person name="Boissinot M."/>
            <person name="Omar R.F."/>
        </authorList>
    </citation>
    <scope>NUCLEOTIDE SEQUENCE [LARGE SCALE GENOMIC DNA]</scope>
    <source>
        <strain evidence="2 4">CCRI-22567</strain>
    </source>
</reference>
<organism evidence="2 4">
    <name type="scientific">Criibacterium bergeronii</name>
    <dbReference type="NCBI Taxonomy" id="1871336"/>
    <lineage>
        <taxon>Bacteria</taxon>
        <taxon>Bacillati</taxon>
        <taxon>Bacillota</taxon>
        <taxon>Clostridia</taxon>
        <taxon>Peptostreptococcales</taxon>
        <taxon>Filifactoraceae</taxon>
        <taxon>Criibacterium</taxon>
    </lineage>
</organism>
<dbReference type="AlphaFoldDB" id="A0A371IKL2"/>
<keyword evidence="1" id="KW-0808">Transferase</keyword>
<dbReference type="GO" id="GO:0000030">
    <property type="term" value="F:mannosyltransferase activity"/>
    <property type="evidence" value="ECO:0007669"/>
    <property type="project" value="TreeGrafter"/>
</dbReference>
<dbReference type="EMBL" id="MBEW02000014">
    <property type="protein sequence ID" value="RDY21032.1"/>
    <property type="molecule type" value="Genomic_DNA"/>
</dbReference>
<dbReference type="InterPro" id="IPR051706">
    <property type="entry name" value="Glycosyltransferase_domain"/>
</dbReference>
<keyword evidence="4" id="KW-1185">Reference proteome</keyword>
<accession>A0A371IKL2</accession>
<reference evidence="2" key="2">
    <citation type="submission" date="2018-07" db="EMBL/GenBank/DDBJ databases">
        <authorList>
            <person name="Quirk P.G."/>
            <person name="Krulwich T.A."/>
        </authorList>
    </citation>
    <scope>NUCLEOTIDE SEQUENCE</scope>
    <source>
        <strain evidence="2">CCRI-22567</strain>
    </source>
</reference>
<dbReference type="InterPro" id="IPR029044">
    <property type="entry name" value="Nucleotide-diphossugar_trans"/>
</dbReference>
<dbReference type="Pfam" id="PF04488">
    <property type="entry name" value="Gly_transf_sug"/>
    <property type="match status" value="1"/>
</dbReference>
<reference evidence="3 5" key="3">
    <citation type="submission" date="2019-07" db="EMBL/GenBank/DDBJ databases">
        <title>Criibacterium bergeronii gen. nov., sp. nov. isolated from human clinical samples.</title>
        <authorList>
            <person name="Maheux A.F."/>
            <person name="Boudreau D.K."/>
            <person name="Berube E."/>
            <person name="Brodeur S."/>
            <person name="Bernard K.A."/>
            <person name="Abed J.Y."/>
            <person name="Ducrey E."/>
            <person name="Guay E.F."/>
            <person name="Raymond F."/>
            <person name="Corbeil J."/>
            <person name="Domingo M.-C."/>
            <person name="Roy P.H."/>
            <person name="Boissinot M."/>
            <person name="Tocheva E.I."/>
            <person name="Omar R.F."/>
        </authorList>
    </citation>
    <scope>NUCLEOTIDE SEQUENCE [LARGE SCALE GENOMIC DNA]</scope>
    <source>
        <strain evidence="3 5">CCRI-24246</strain>
    </source>
</reference>
<dbReference type="SUPFAM" id="SSF53448">
    <property type="entry name" value="Nucleotide-diphospho-sugar transferases"/>
    <property type="match status" value="1"/>
</dbReference>
<dbReference type="Proteomes" id="UP000319424">
    <property type="component" value="Unassembled WGS sequence"/>
</dbReference>